<evidence type="ECO:0000313" key="4">
    <source>
        <dbReference type="Proteomes" id="UP001244341"/>
    </source>
</evidence>
<dbReference type="PROSITE" id="PS50090">
    <property type="entry name" value="MYB_LIKE"/>
    <property type="match status" value="2"/>
</dbReference>
<feature type="domain" description="HTH myb-type" evidence="2">
    <location>
        <begin position="1"/>
        <end position="49"/>
    </location>
</feature>
<feature type="domain" description="Myb-like" evidence="1">
    <location>
        <begin position="1"/>
        <end position="45"/>
    </location>
</feature>
<evidence type="ECO:0000259" key="1">
    <source>
        <dbReference type="PROSITE" id="PS50090"/>
    </source>
</evidence>
<dbReference type="InterPro" id="IPR001005">
    <property type="entry name" value="SANT/Myb"/>
</dbReference>
<keyword evidence="4" id="KW-1185">Reference proteome</keyword>
<dbReference type="SUPFAM" id="SSF46689">
    <property type="entry name" value="Homeodomain-like"/>
    <property type="match status" value="1"/>
</dbReference>
<organism evidence="3 4">
    <name type="scientific">Tetradesmus obliquus</name>
    <name type="common">Green alga</name>
    <name type="synonym">Acutodesmus obliquus</name>
    <dbReference type="NCBI Taxonomy" id="3088"/>
    <lineage>
        <taxon>Eukaryota</taxon>
        <taxon>Viridiplantae</taxon>
        <taxon>Chlorophyta</taxon>
        <taxon>core chlorophytes</taxon>
        <taxon>Chlorophyceae</taxon>
        <taxon>CS clade</taxon>
        <taxon>Sphaeropleales</taxon>
        <taxon>Scenedesmaceae</taxon>
        <taxon>Tetradesmus</taxon>
    </lineage>
</organism>
<evidence type="ECO:0000259" key="2">
    <source>
        <dbReference type="PROSITE" id="PS51294"/>
    </source>
</evidence>
<dbReference type="InterPro" id="IPR017930">
    <property type="entry name" value="Myb_dom"/>
</dbReference>
<dbReference type="Pfam" id="PF00249">
    <property type="entry name" value="Myb_DNA-binding"/>
    <property type="match status" value="2"/>
</dbReference>
<dbReference type="PANTHER" id="PTHR45614">
    <property type="entry name" value="MYB PROTEIN-RELATED"/>
    <property type="match status" value="1"/>
</dbReference>
<dbReference type="InterPro" id="IPR050560">
    <property type="entry name" value="MYB_TF"/>
</dbReference>
<dbReference type="CDD" id="cd00167">
    <property type="entry name" value="SANT"/>
    <property type="match status" value="2"/>
</dbReference>
<name>A0ABY8U6D5_TETOB</name>
<dbReference type="PROSITE" id="PS51294">
    <property type="entry name" value="HTH_MYB"/>
    <property type="match status" value="2"/>
</dbReference>
<evidence type="ECO:0000313" key="3">
    <source>
        <dbReference type="EMBL" id="WIA16208.1"/>
    </source>
</evidence>
<dbReference type="PANTHER" id="PTHR45614:SF76">
    <property type="entry name" value="TRANSCRIPTION FACTOR MYB124"/>
    <property type="match status" value="1"/>
</dbReference>
<feature type="domain" description="HTH myb-type" evidence="2">
    <location>
        <begin position="50"/>
        <end position="101"/>
    </location>
</feature>
<protein>
    <submittedName>
        <fullName evidence="3">Uncharacterized protein</fullName>
    </submittedName>
</protein>
<proteinExistence type="predicted"/>
<accession>A0ABY8U6D5</accession>
<gene>
    <name evidence="3" type="ORF">OEZ85_012921</name>
</gene>
<dbReference type="Gene3D" id="1.10.10.60">
    <property type="entry name" value="Homeodomain-like"/>
    <property type="match status" value="2"/>
</dbReference>
<sequence length="336" mass="36438">MWTPEEDDRLAQLVNIHGPKKWSQIASDLGTKGSKQCRRRWKNFISLEERKQGSWTPEEDAMLLDGHRRHGNKWTLIAQEIGGRTDNAVKNRWAALEKKRRGDDGLSGAAAATAAGNSGMAMMYMPPVMRPQNDLLGVRRVIAKDQPRHRSAQQLQQLQQLQMQQLGGMQASEGPWAMEEVQQSDQLPYAMPAVTTSMVAPIPEAPISSMPIRKPDLIINIPGGSTAAEPQLPYSQRQQANMEFRGQQELQMQQLPGLGMELAPAAMRVDDDSLLSTSRQAAPGGLASPKEEVEQGVAAGVTAAGDSREGCHLGAGPMQIAGQVVQTGAPAAPTCL</sequence>
<reference evidence="3 4" key="1">
    <citation type="submission" date="2023-05" db="EMBL/GenBank/DDBJ databases">
        <title>A 100% complete, gapless, phased diploid assembly of the Scenedesmus obliquus UTEX 3031 genome.</title>
        <authorList>
            <person name="Biondi T.C."/>
            <person name="Hanschen E.R."/>
            <person name="Kwon T."/>
            <person name="Eng W."/>
            <person name="Kruse C.P.S."/>
            <person name="Koehler S.I."/>
            <person name="Kunde Y."/>
            <person name="Gleasner C.D."/>
            <person name="You Mak K.T."/>
            <person name="Polle J."/>
            <person name="Hovde B.T."/>
            <person name="Starkenburg S.R."/>
        </authorList>
    </citation>
    <scope>NUCLEOTIDE SEQUENCE [LARGE SCALE GENOMIC DNA]</scope>
    <source>
        <strain evidence="3 4">DOE0152z</strain>
    </source>
</reference>
<dbReference type="EMBL" id="CP126214">
    <property type="protein sequence ID" value="WIA16208.1"/>
    <property type="molecule type" value="Genomic_DNA"/>
</dbReference>
<dbReference type="InterPro" id="IPR009057">
    <property type="entry name" value="Homeodomain-like_sf"/>
</dbReference>
<feature type="domain" description="Myb-like" evidence="1">
    <location>
        <begin position="47"/>
        <end position="97"/>
    </location>
</feature>
<dbReference type="Proteomes" id="UP001244341">
    <property type="component" value="Chromosome 7b"/>
</dbReference>
<dbReference type="SMART" id="SM00717">
    <property type="entry name" value="SANT"/>
    <property type="match status" value="2"/>
</dbReference>